<keyword evidence="3" id="KW-1185">Reference proteome</keyword>
<dbReference type="AlphaFoldDB" id="A0A8S3TCM1"/>
<gene>
    <name evidence="2" type="ORF">MEDL_44239</name>
</gene>
<dbReference type="EMBL" id="CAJPWZ010002145">
    <property type="protein sequence ID" value="CAG2231442.1"/>
    <property type="molecule type" value="Genomic_DNA"/>
</dbReference>
<reference evidence="2" key="1">
    <citation type="submission" date="2021-03" db="EMBL/GenBank/DDBJ databases">
        <authorList>
            <person name="Bekaert M."/>
        </authorList>
    </citation>
    <scope>NUCLEOTIDE SEQUENCE</scope>
</reference>
<evidence type="ECO:0000313" key="3">
    <source>
        <dbReference type="Proteomes" id="UP000683360"/>
    </source>
</evidence>
<evidence type="ECO:0000313" key="2">
    <source>
        <dbReference type="EMBL" id="CAG2231442.1"/>
    </source>
</evidence>
<dbReference type="OrthoDB" id="9802488at2759"/>
<name>A0A8S3TCM1_MYTED</name>
<comment type="caution">
    <text evidence="2">The sequence shown here is derived from an EMBL/GenBank/DDBJ whole genome shotgun (WGS) entry which is preliminary data.</text>
</comment>
<dbReference type="Pfam" id="PF00078">
    <property type="entry name" value="RVT_1"/>
    <property type="match status" value="1"/>
</dbReference>
<organism evidence="2 3">
    <name type="scientific">Mytilus edulis</name>
    <name type="common">Blue mussel</name>
    <dbReference type="NCBI Taxonomy" id="6550"/>
    <lineage>
        <taxon>Eukaryota</taxon>
        <taxon>Metazoa</taxon>
        <taxon>Spiralia</taxon>
        <taxon>Lophotrochozoa</taxon>
        <taxon>Mollusca</taxon>
        <taxon>Bivalvia</taxon>
        <taxon>Autobranchia</taxon>
        <taxon>Pteriomorphia</taxon>
        <taxon>Mytilida</taxon>
        <taxon>Mytiloidea</taxon>
        <taxon>Mytilidae</taxon>
        <taxon>Mytilinae</taxon>
        <taxon>Mytilus</taxon>
    </lineage>
</organism>
<protein>
    <recommendedName>
        <fullName evidence="1">Reverse transcriptase domain-containing protein</fullName>
    </recommendedName>
</protein>
<dbReference type="PANTHER" id="PTHR19446">
    <property type="entry name" value="REVERSE TRANSCRIPTASES"/>
    <property type="match status" value="1"/>
</dbReference>
<evidence type="ECO:0000259" key="1">
    <source>
        <dbReference type="Pfam" id="PF00078"/>
    </source>
</evidence>
<proteinExistence type="predicted"/>
<feature type="domain" description="Reverse transcriptase" evidence="1">
    <location>
        <begin position="76"/>
        <end position="182"/>
    </location>
</feature>
<accession>A0A8S3TCM1</accession>
<dbReference type="Proteomes" id="UP000683360">
    <property type="component" value="Unassembled WGS sequence"/>
</dbReference>
<sequence>MQYATLDEVTAAISKMKNGKSPDELNLMSEHLKCGGQIVPIILKALFDRVLQERDVPEIFQSGIITPIHKSHGKPLQDPNSYRRITVCSIMGKVFETIHLSKISPDLDRLQNKLQRGFTKRVSPTNAALLLTEALADAKDRKKKVFVAFIDVSKAFDVVWHDSLMLKLFQSGVKDEDWFVVYYSV</sequence>
<dbReference type="InterPro" id="IPR000477">
    <property type="entry name" value="RT_dom"/>
</dbReference>